<dbReference type="InterPro" id="IPR002885">
    <property type="entry name" value="PPR_rpt"/>
</dbReference>
<dbReference type="GO" id="GO:0009451">
    <property type="term" value="P:RNA modification"/>
    <property type="evidence" value="ECO:0007669"/>
    <property type="project" value="InterPro"/>
</dbReference>
<dbReference type="FunFam" id="1.25.40.10:FF:000125">
    <property type="entry name" value="Pentatricopeptide repeat-containing protein"/>
    <property type="match status" value="1"/>
</dbReference>
<comment type="caution">
    <text evidence="3">The sequence shown here is derived from an EMBL/GenBank/DDBJ whole genome shotgun (WGS) entry which is preliminary data.</text>
</comment>
<keyword evidence="4" id="KW-1185">Reference proteome</keyword>
<evidence type="ECO:0000256" key="1">
    <source>
        <dbReference type="ARBA" id="ARBA00022737"/>
    </source>
</evidence>
<dbReference type="NCBIfam" id="TIGR00756">
    <property type="entry name" value="PPR"/>
    <property type="match status" value="3"/>
</dbReference>
<dbReference type="PROSITE" id="PS51375">
    <property type="entry name" value="PPR"/>
    <property type="match status" value="2"/>
</dbReference>
<gene>
    <name evidence="3" type="ORF">COLO4_19680</name>
</gene>
<name>A0A1R3J459_9ROSI</name>
<dbReference type="OrthoDB" id="938689at2759"/>
<dbReference type="InterPro" id="IPR011990">
    <property type="entry name" value="TPR-like_helical_dom_sf"/>
</dbReference>
<dbReference type="Proteomes" id="UP000187203">
    <property type="component" value="Unassembled WGS sequence"/>
</dbReference>
<keyword evidence="1" id="KW-0677">Repeat</keyword>
<dbReference type="Pfam" id="PF01535">
    <property type="entry name" value="PPR"/>
    <property type="match status" value="3"/>
</dbReference>
<dbReference type="PANTHER" id="PTHR47926">
    <property type="entry name" value="PENTATRICOPEPTIDE REPEAT-CONTAINING PROTEIN"/>
    <property type="match status" value="1"/>
</dbReference>
<proteinExistence type="predicted"/>
<dbReference type="EMBL" id="AWUE01016722">
    <property type="protein sequence ID" value="OMO89590.1"/>
    <property type="molecule type" value="Genomic_DNA"/>
</dbReference>
<reference evidence="4" key="1">
    <citation type="submission" date="2013-09" db="EMBL/GenBank/DDBJ databases">
        <title>Corchorus olitorius genome sequencing.</title>
        <authorList>
            <person name="Alam M."/>
            <person name="Haque M.S."/>
            <person name="Islam M.S."/>
            <person name="Emdad E.M."/>
            <person name="Islam M.M."/>
            <person name="Ahmed B."/>
            <person name="Halim A."/>
            <person name="Hossen Q.M.M."/>
            <person name="Hossain M.Z."/>
            <person name="Ahmed R."/>
            <person name="Khan M.M."/>
            <person name="Islam R."/>
            <person name="Rashid M.M."/>
            <person name="Khan S.A."/>
            <person name="Rahman M.S."/>
            <person name="Alam M."/>
            <person name="Yahiya A.S."/>
            <person name="Khan M.S."/>
            <person name="Azam M.S."/>
            <person name="Haque T."/>
            <person name="Lashkar M.Z.H."/>
            <person name="Akhand A.I."/>
            <person name="Morshed G."/>
            <person name="Roy S."/>
            <person name="Uddin K.S."/>
            <person name="Rabeya T."/>
            <person name="Hossain A.S."/>
            <person name="Chowdhury A."/>
            <person name="Snigdha A.R."/>
            <person name="Mortoza M.S."/>
            <person name="Matin S.A."/>
            <person name="Hoque S.M.E."/>
            <person name="Islam M.K."/>
            <person name="Roy D.K."/>
            <person name="Haider R."/>
            <person name="Moosa M.M."/>
            <person name="Elias S.M."/>
            <person name="Hasan A.M."/>
            <person name="Jahan S."/>
            <person name="Shafiuddin M."/>
            <person name="Mahmood N."/>
            <person name="Shommy N.S."/>
        </authorList>
    </citation>
    <scope>NUCLEOTIDE SEQUENCE [LARGE SCALE GENOMIC DNA]</scope>
    <source>
        <strain evidence="4">cv. O-4</strain>
    </source>
</reference>
<feature type="repeat" description="PPR" evidence="2">
    <location>
        <begin position="25"/>
        <end position="59"/>
    </location>
</feature>
<accession>A0A1R3J459</accession>
<dbReference type="AlphaFoldDB" id="A0A1R3J459"/>
<dbReference type="GO" id="GO:0003723">
    <property type="term" value="F:RNA binding"/>
    <property type="evidence" value="ECO:0007669"/>
    <property type="project" value="InterPro"/>
</dbReference>
<dbReference type="InterPro" id="IPR046960">
    <property type="entry name" value="PPR_At4g14850-like_plant"/>
</dbReference>
<dbReference type="GO" id="GO:0048731">
    <property type="term" value="P:system development"/>
    <property type="evidence" value="ECO:0007669"/>
    <property type="project" value="UniProtKB-ARBA"/>
</dbReference>
<sequence>MVLQRVEILQKQGKFFDKVPLEFRNVVTWNVMVDGYNANGELEAARKLFEMMPERNFFVWSSMISGYCKRGEVKEARNIFDRIPVRNLVNWNSMISGYAQNGFCEEALEMFKKMQSEGFGPLQVDEGAWNCTKSYYIHMSSICLQSCRAC</sequence>
<protein>
    <recommendedName>
        <fullName evidence="5">Pentatricopeptide repeat-containing protein</fullName>
    </recommendedName>
</protein>
<evidence type="ECO:0000313" key="4">
    <source>
        <dbReference type="Proteomes" id="UP000187203"/>
    </source>
</evidence>
<feature type="repeat" description="PPR" evidence="2">
    <location>
        <begin position="87"/>
        <end position="121"/>
    </location>
</feature>
<organism evidence="3 4">
    <name type="scientific">Corchorus olitorius</name>
    <dbReference type="NCBI Taxonomy" id="93759"/>
    <lineage>
        <taxon>Eukaryota</taxon>
        <taxon>Viridiplantae</taxon>
        <taxon>Streptophyta</taxon>
        <taxon>Embryophyta</taxon>
        <taxon>Tracheophyta</taxon>
        <taxon>Spermatophyta</taxon>
        <taxon>Magnoliopsida</taxon>
        <taxon>eudicotyledons</taxon>
        <taxon>Gunneridae</taxon>
        <taxon>Pentapetalae</taxon>
        <taxon>rosids</taxon>
        <taxon>malvids</taxon>
        <taxon>Malvales</taxon>
        <taxon>Malvaceae</taxon>
        <taxon>Grewioideae</taxon>
        <taxon>Apeibeae</taxon>
        <taxon>Corchorus</taxon>
    </lineage>
</organism>
<evidence type="ECO:0000256" key="2">
    <source>
        <dbReference type="PROSITE-ProRule" id="PRU00708"/>
    </source>
</evidence>
<dbReference type="STRING" id="93759.A0A1R3J459"/>
<evidence type="ECO:0008006" key="5">
    <source>
        <dbReference type="Google" id="ProtNLM"/>
    </source>
</evidence>
<evidence type="ECO:0000313" key="3">
    <source>
        <dbReference type="EMBL" id="OMO89590.1"/>
    </source>
</evidence>
<dbReference type="Gene3D" id="1.25.40.10">
    <property type="entry name" value="Tetratricopeptide repeat domain"/>
    <property type="match status" value="1"/>
</dbReference>